<organism evidence="4 5">
    <name type="scientific">Burkholderia gladioli</name>
    <name type="common">Pseudomonas marginata</name>
    <name type="synonym">Phytomonas marginata</name>
    <dbReference type="NCBI Taxonomy" id="28095"/>
    <lineage>
        <taxon>Bacteria</taxon>
        <taxon>Pseudomonadati</taxon>
        <taxon>Pseudomonadota</taxon>
        <taxon>Betaproteobacteria</taxon>
        <taxon>Burkholderiales</taxon>
        <taxon>Burkholderiaceae</taxon>
        <taxon>Burkholderia</taxon>
    </lineage>
</organism>
<evidence type="ECO:0000313" key="4">
    <source>
        <dbReference type="EMBL" id="PEH38387.1"/>
    </source>
</evidence>
<dbReference type="PANTHER" id="PTHR11203:SF37">
    <property type="entry name" value="INTEGRATOR COMPLEX SUBUNIT 11"/>
    <property type="match status" value="1"/>
</dbReference>
<dbReference type="RefSeq" id="WP_046579163.1">
    <property type="nucleotide sequence ID" value="NZ_CADEPO010000002.1"/>
</dbReference>
<dbReference type="AlphaFoldDB" id="A0A0M2QF49"/>
<dbReference type="SMART" id="SM01027">
    <property type="entry name" value="Beta-Casp"/>
    <property type="match status" value="1"/>
</dbReference>
<gene>
    <name evidence="4" type="ORF">CRM94_28740</name>
</gene>
<dbReference type="InterPro" id="IPR022712">
    <property type="entry name" value="Beta_Casp"/>
</dbReference>
<dbReference type="SUPFAM" id="SSF56281">
    <property type="entry name" value="Metallo-hydrolase/oxidoreductase"/>
    <property type="match status" value="1"/>
</dbReference>
<dbReference type="InterPro" id="IPR050698">
    <property type="entry name" value="MBL"/>
</dbReference>
<reference evidence="5" key="1">
    <citation type="submission" date="2017-09" db="EMBL/GenBank/DDBJ databases">
        <title>FDA dAtabase for Regulatory Grade micrObial Sequences (FDA-ARGOS): Supporting development and validation of Infectious Disease Dx tests.</title>
        <authorList>
            <person name="Minogue T."/>
            <person name="Wolcott M."/>
            <person name="Wasieloski L."/>
            <person name="Aguilar W."/>
            <person name="Moore D."/>
            <person name="Tallon L."/>
            <person name="Sadzewicz L."/>
            <person name="Ott S."/>
            <person name="Zhao X."/>
            <person name="Nagaraj S."/>
            <person name="Vavikolanu K."/>
            <person name="Aluvathingal J."/>
            <person name="Nadendla S."/>
            <person name="Sichtig H."/>
        </authorList>
    </citation>
    <scope>NUCLEOTIDE SEQUENCE [LARGE SCALE GENOMIC DNA]</scope>
    <source>
        <strain evidence="5">FDAARGOS_390</strain>
    </source>
</reference>
<keyword evidence="1 4" id="KW-0378">Hydrolase</keyword>
<dbReference type="Gene3D" id="3.60.15.10">
    <property type="entry name" value="Ribonuclease Z/Hydroxyacylglutathione hydrolase-like"/>
    <property type="match status" value="1"/>
</dbReference>
<dbReference type="PANTHER" id="PTHR11203">
    <property type="entry name" value="CLEAVAGE AND POLYADENYLATION SPECIFICITY FACTOR FAMILY MEMBER"/>
    <property type="match status" value="1"/>
</dbReference>
<dbReference type="GO" id="GO:0004521">
    <property type="term" value="F:RNA endonuclease activity"/>
    <property type="evidence" value="ECO:0007669"/>
    <property type="project" value="TreeGrafter"/>
</dbReference>
<sequence length="467" mass="51186">MKLSFLGATETVTGSKYLVEHGGQRLLVDCGLFQGPKNLRLRNWSALPVAPDSLHAVVLTHAHLDHCGYLPVLVREGYRGPVYCTPASMELCEIMLRDSARLQEEQADFANRHGFSKHRQALPLYTVDDAQRALRLLTPRGFDECFTLAGGISLRLLPAGHILGAASVVVHWDHQVLAFSGDLGRYHDPIMRAPTPPVHADYLVVESTYGDRLHPAADPEPALAEVFARTFARGGVVVIPCFTVGRAQAILLHIARLRISGRMARVPVFLDSPMACDVTDIYRHHILEHRLTMSEAQALGQAAIMTRTVEQSKRIAEQQGPMVIIAGSGMATGGRVLHHLSRYAPDARNTIVLVGHQAAGTRGAALADGSPTLKIHGEYVRIHARVESIETLSAHADYEELLRWMGSLQRAPSHTFVTHGEPAAADALRRRIEERLHWPCEVPTYRQCVDLDASAVQGTAPPAISRA</sequence>
<dbReference type="Pfam" id="PF00753">
    <property type="entry name" value="Lactamase_B"/>
    <property type="match status" value="1"/>
</dbReference>
<evidence type="ECO:0000256" key="1">
    <source>
        <dbReference type="ARBA" id="ARBA00022801"/>
    </source>
</evidence>
<dbReference type="InterPro" id="IPR011108">
    <property type="entry name" value="RMMBL"/>
</dbReference>
<dbReference type="InterPro" id="IPR036866">
    <property type="entry name" value="RibonucZ/Hydroxyglut_hydro"/>
</dbReference>
<dbReference type="EMBL" id="PDDY01000004">
    <property type="protein sequence ID" value="PEH38387.1"/>
    <property type="molecule type" value="Genomic_DNA"/>
</dbReference>
<dbReference type="Proteomes" id="UP000220629">
    <property type="component" value="Unassembled WGS sequence"/>
</dbReference>
<evidence type="ECO:0000259" key="3">
    <source>
        <dbReference type="SMART" id="SM01027"/>
    </source>
</evidence>
<dbReference type="Pfam" id="PF07521">
    <property type="entry name" value="RMMBL"/>
    <property type="match status" value="1"/>
</dbReference>
<dbReference type="Gene3D" id="3.40.50.10890">
    <property type="match status" value="1"/>
</dbReference>
<dbReference type="CDD" id="cd16295">
    <property type="entry name" value="TTHA0252-CPSF-like_MBL-fold"/>
    <property type="match status" value="1"/>
</dbReference>
<dbReference type="InterPro" id="IPR001279">
    <property type="entry name" value="Metallo-B-lactamas"/>
</dbReference>
<evidence type="ECO:0000313" key="5">
    <source>
        <dbReference type="Proteomes" id="UP000220629"/>
    </source>
</evidence>
<protein>
    <submittedName>
        <fullName evidence="4">MBL fold hydrolase</fullName>
    </submittedName>
</protein>
<dbReference type="Pfam" id="PF10996">
    <property type="entry name" value="Beta-Casp"/>
    <property type="match status" value="1"/>
</dbReference>
<feature type="domain" description="Beta-Casp" evidence="3">
    <location>
        <begin position="247"/>
        <end position="366"/>
    </location>
</feature>
<dbReference type="SMART" id="SM00849">
    <property type="entry name" value="Lactamase_B"/>
    <property type="match status" value="1"/>
</dbReference>
<name>A0A0M2QF49_BURGA</name>
<evidence type="ECO:0000259" key="2">
    <source>
        <dbReference type="SMART" id="SM00849"/>
    </source>
</evidence>
<proteinExistence type="predicted"/>
<dbReference type="GO" id="GO:0016787">
    <property type="term" value="F:hydrolase activity"/>
    <property type="evidence" value="ECO:0007669"/>
    <property type="project" value="UniProtKB-KW"/>
</dbReference>
<dbReference type="GeneID" id="66457876"/>
<accession>A0A0M2QF49</accession>
<comment type="caution">
    <text evidence="4">The sequence shown here is derived from an EMBL/GenBank/DDBJ whole genome shotgun (WGS) entry which is preliminary data.</text>
</comment>
<feature type="domain" description="Metallo-beta-lactamase" evidence="2">
    <location>
        <begin position="13"/>
        <end position="242"/>
    </location>
</feature>